<protein>
    <submittedName>
        <fullName evidence="2">Acetyl-CoA carboxylase biotin carboxyl carrier protein</fullName>
    </submittedName>
</protein>
<dbReference type="InterPro" id="IPR011053">
    <property type="entry name" value="Single_hybrid_motif"/>
</dbReference>
<dbReference type="Proteomes" id="UP001623592">
    <property type="component" value="Unassembled WGS sequence"/>
</dbReference>
<dbReference type="RefSeq" id="WP_406787201.1">
    <property type="nucleotide sequence ID" value="NZ_JBJIAA010000006.1"/>
</dbReference>
<sequence>MDENNFLKIIELIINSGASYAELKTDSLYIKALKGSNDKQSFNKIKIGDEICCTKERSDIMQIKSLYVGVINIFNRKTNDVYVKIGSKVKQGQILGIIMFLKIPIDIVSPAKGIVTEVLVKNNEMVEYGQVLFKIKI</sequence>
<gene>
    <name evidence="2" type="ORF">ACJDT4_08895</name>
</gene>
<dbReference type="PROSITE" id="PS50968">
    <property type="entry name" value="BIOTINYL_LIPOYL"/>
    <property type="match status" value="1"/>
</dbReference>
<dbReference type="SUPFAM" id="SSF51230">
    <property type="entry name" value="Single hybrid motif"/>
    <property type="match status" value="1"/>
</dbReference>
<dbReference type="EMBL" id="JBJIAA010000006">
    <property type="protein sequence ID" value="MFL0250536.1"/>
    <property type="molecule type" value="Genomic_DNA"/>
</dbReference>
<organism evidence="2 3">
    <name type="scientific">Clostridium neuense</name>
    <dbReference type="NCBI Taxonomy" id="1728934"/>
    <lineage>
        <taxon>Bacteria</taxon>
        <taxon>Bacillati</taxon>
        <taxon>Bacillota</taxon>
        <taxon>Clostridia</taxon>
        <taxon>Eubacteriales</taxon>
        <taxon>Clostridiaceae</taxon>
        <taxon>Clostridium</taxon>
    </lineage>
</organism>
<proteinExistence type="predicted"/>
<accession>A0ABW8TDF3</accession>
<feature type="domain" description="Lipoyl-binding" evidence="1">
    <location>
        <begin position="44"/>
        <end position="136"/>
    </location>
</feature>
<dbReference type="Gene3D" id="2.40.50.100">
    <property type="match status" value="1"/>
</dbReference>
<reference evidence="2 3" key="1">
    <citation type="submission" date="2024-11" db="EMBL/GenBank/DDBJ databases">
        <authorList>
            <person name="Heng Y.C."/>
            <person name="Lim A.C.H."/>
            <person name="Lee J.K.Y."/>
            <person name="Kittelmann S."/>
        </authorList>
    </citation>
    <scope>NUCLEOTIDE SEQUENCE [LARGE SCALE GENOMIC DNA]</scope>
    <source>
        <strain evidence="2 3">WILCCON 0114</strain>
    </source>
</reference>
<dbReference type="CDD" id="cd06850">
    <property type="entry name" value="biotinyl_domain"/>
    <property type="match status" value="1"/>
</dbReference>
<evidence type="ECO:0000313" key="2">
    <source>
        <dbReference type="EMBL" id="MFL0250536.1"/>
    </source>
</evidence>
<comment type="caution">
    <text evidence="2">The sequence shown here is derived from an EMBL/GenBank/DDBJ whole genome shotgun (WGS) entry which is preliminary data.</text>
</comment>
<keyword evidence="3" id="KW-1185">Reference proteome</keyword>
<dbReference type="Pfam" id="PF00364">
    <property type="entry name" value="Biotin_lipoyl"/>
    <property type="match status" value="1"/>
</dbReference>
<name>A0ABW8TDF3_9CLOT</name>
<evidence type="ECO:0000313" key="3">
    <source>
        <dbReference type="Proteomes" id="UP001623592"/>
    </source>
</evidence>
<evidence type="ECO:0000259" key="1">
    <source>
        <dbReference type="PROSITE" id="PS50968"/>
    </source>
</evidence>
<dbReference type="InterPro" id="IPR000089">
    <property type="entry name" value="Biotin_lipoyl"/>
</dbReference>